<dbReference type="WBParaSite" id="PTRK_0000599500.1">
    <property type="protein sequence ID" value="PTRK_0000599500.1"/>
    <property type="gene ID" value="PTRK_0000599500"/>
</dbReference>
<keyword evidence="1" id="KW-1185">Reference proteome</keyword>
<reference evidence="2" key="1">
    <citation type="submission" date="2017-02" db="UniProtKB">
        <authorList>
            <consortium name="WormBaseParasite"/>
        </authorList>
    </citation>
    <scope>IDENTIFICATION</scope>
</reference>
<dbReference type="AlphaFoldDB" id="A0A0N4ZEC5"/>
<dbReference type="Proteomes" id="UP000038045">
    <property type="component" value="Unplaced"/>
</dbReference>
<accession>A0A0N4ZEC5</accession>
<name>A0A0N4ZEC5_PARTI</name>
<evidence type="ECO:0000313" key="1">
    <source>
        <dbReference type="Proteomes" id="UP000038045"/>
    </source>
</evidence>
<organism evidence="1 2">
    <name type="scientific">Parastrongyloides trichosuri</name>
    <name type="common">Possum-specific nematode worm</name>
    <dbReference type="NCBI Taxonomy" id="131310"/>
    <lineage>
        <taxon>Eukaryota</taxon>
        <taxon>Metazoa</taxon>
        <taxon>Ecdysozoa</taxon>
        <taxon>Nematoda</taxon>
        <taxon>Chromadorea</taxon>
        <taxon>Rhabditida</taxon>
        <taxon>Tylenchina</taxon>
        <taxon>Panagrolaimomorpha</taxon>
        <taxon>Strongyloidoidea</taxon>
        <taxon>Strongyloididae</taxon>
        <taxon>Parastrongyloides</taxon>
    </lineage>
</organism>
<proteinExistence type="predicted"/>
<protein>
    <submittedName>
        <fullName evidence="2">Calponin-homology (CH) domain-containing protein</fullName>
    </submittedName>
</protein>
<evidence type="ECO:0000313" key="2">
    <source>
        <dbReference type="WBParaSite" id="PTRK_0000599500.1"/>
    </source>
</evidence>
<sequence length="871" mass="103884">MDIYQYSTLYYDQDPYEMEKVEKEKYDVFKSIFKKVHLVKRTIEYEKDLINISTIINEYKFIHEKVINNNEDVKKYLTKANIMGYVDAASLIFNKPVFPDRRYELLNFFIQTISKIYENDTIFSKDSSAFHIIMKNVNGPYYGQNDDTIIENYIPTTSCSIREMAMNACLDEYKKHMKIKKYSIDELEAQLSQTFENTIRQRISIMDHNQIIINKQYKKHMKIKKYSIDELEAQLSQTFENTIRQRISIMDHNQIIINKQHMKIKKYSIDELEAQLSQTFENTIRQRIIQEMAMNACLDEYKKHMKIKKYSIDELEAQLSQTFENTIRQRISIMDHNQIIINKRYASPNTRYNIYFQEFLLLFNVCNLIDAMNACLDEYKKHMKIKKYSIDELEAQLSQTFENTIRQRISIMDHNQIIINKRYASPNTRYNIYFQEFLLLFNVCNLIDIKNMKLKPTTNQKVIKDYGIILDLLDKYIQNPQTFNSTIYKDLTIISRINLGLIMEILFIVILIIMKNDKSSIIYIITYLNTKMENQQCYQENTNYEEEAITIRNDIENLISEDDHIFYRSYHFFMENKTKINSLLSVTLKSETRYKLMKSISNAYKYLELYSKGNTKELVIGWFAKLSFNRKFGILEGIMFLDDDAFNQINLKELSLDFLFDNRIGYPLIKKVSGEKFEKIEEYYIIMQLAISLLLEHGPKVANTIEIYGLFPKVSLFFESKCKEHCKMMYRLCIFIKFFKDYPDAILFSCNKELILETLEKIYMKLYGPILHGYIIKLLSINEDNICFNLFWFLFDATNQFLFLYKKSFDVTPYTTYVVKLCTVLQFQFIYLILTKLDFDGQSHSRCVEYKKKLDVLLNCLSDIGGLYNIY</sequence>